<protein>
    <submittedName>
        <fullName evidence="5">UPF0554 protein C2orf43-like protein</fullName>
    </submittedName>
</protein>
<comment type="similarity">
    <text evidence="2">Belongs to the AB hydrolase superfamily. LDAH family.</text>
</comment>
<proteinExistence type="inferred from homology"/>
<evidence type="ECO:0000256" key="2">
    <source>
        <dbReference type="ARBA" id="ARBA00008300"/>
    </source>
</evidence>
<dbReference type="OrthoDB" id="448051at2759"/>
<keyword evidence="6" id="KW-1185">Reference proteome</keyword>
<dbReference type="EMBL" id="LGSR01000022">
    <property type="protein sequence ID" value="KOS18127.1"/>
    <property type="molecule type" value="Genomic_DNA"/>
</dbReference>
<dbReference type="GO" id="GO:0016298">
    <property type="term" value="F:lipase activity"/>
    <property type="evidence" value="ECO:0007669"/>
    <property type="project" value="InterPro"/>
</dbReference>
<dbReference type="Pfam" id="PF10230">
    <property type="entry name" value="LIDHydrolase"/>
    <property type="match status" value="1"/>
</dbReference>
<comment type="caution">
    <text evidence="5">The sequence shown here is derived from an EMBL/GenBank/DDBJ whole genome shotgun (WGS) entry which is preliminary data.</text>
</comment>
<name>A0A0M8MW91_ESCWE</name>
<comment type="subcellular location">
    <subcellularLocation>
        <location evidence="1">Lipid droplet</location>
    </subcellularLocation>
</comment>
<keyword evidence="3" id="KW-0551">Lipid droplet</keyword>
<dbReference type="PANTHER" id="PTHR13390">
    <property type="entry name" value="LIPASE"/>
    <property type="match status" value="1"/>
</dbReference>
<dbReference type="PANTHER" id="PTHR13390:SF0">
    <property type="entry name" value="LIPID DROPLET-ASSOCIATED HYDROLASE"/>
    <property type="match status" value="1"/>
</dbReference>
<keyword evidence="4" id="KW-0378">Hydrolase</keyword>
<dbReference type="AlphaFoldDB" id="A0A0M8MW91"/>
<evidence type="ECO:0000313" key="6">
    <source>
        <dbReference type="Proteomes" id="UP000053831"/>
    </source>
</evidence>
<dbReference type="InterPro" id="IPR029058">
    <property type="entry name" value="AB_hydrolase_fold"/>
</dbReference>
<dbReference type="InterPro" id="IPR019363">
    <property type="entry name" value="LDAH"/>
</dbReference>
<dbReference type="GO" id="GO:0019915">
    <property type="term" value="P:lipid storage"/>
    <property type="evidence" value="ECO:0007669"/>
    <property type="project" value="InterPro"/>
</dbReference>
<evidence type="ECO:0000256" key="3">
    <source>
        <dbReference type="ARBA" id="ARBA00022677"/>
    </source>
</evidence>
<accession>A0A0M8MW91</accession>
<organism evidence="5 6">
    <name type="scientific">Escovopsis weberi</name>
    <dbReference type="NCBI Taxonomy" id="150374"/>
    <lineage>
        <taxon>Eukaryota</taxon>
        <taxon>Fungi</taxon>
        <taxon>Dikarya</taxon>
        <taxon>Ascomycota</taxon>
        <taxon>Pezizomycotina</taxon>
        <taxon>Sordariomycetes</taxon>
        <taxon>Hypocreomycetidae</taxon>
        <taxon>Hypocreales</taxon>
        <taxon>Hypocreaceae</taxon>
        <taxon>Escovopsis</taxon>
    </lineage>
</organism>
<dbReference type="GO" id="GO:0005811">
    <property type="term" value="C:lipid droplet"/>
    <property type="evidence" value="ECO:0007669"/>
    <property type="project" value="UniProtKB-SubCell"/>
</dbReference>
<dbReference type="SUPFAM" id="SSF53474">
    <property type="entry name" value="alpha/beta-Hydrolases"/>
    <property type="match status" value="1"/>
</dbReference>
<evidence type="ECO:0000256" key="4">
    <source>
        <dbReference type="ARBA" id="ARBA00022801"/>
    </source>
</evidence>
<evidence type="ECO:0000256" key="1">
    <source>
        <dbReference type="ARBA" id="ARBA00004502"/>
    </source>
</evidence>
<gene>
    <name evidence="5" type="ORF">ESCO_002823</name>
</gene>
<dbReference type="Gene3D" id="3.40.50.1820">
    <property type="entry name" value="alpha/beta hydrolase"/>
    <property type="match status" value="1"/>
</dbReference>
<reference evidence="5 6" key="1">
    <citation type="submission" date="2015-07" db="EMBL/GenBank/DDBJ databases">
        <title>The genome of the fungus Escovopsis weberi, a specialized disease agent of ant agriculture.</title>
        <authorList>
            <person name="de Man T.J."/>
            <person name="Stajich J.E."/>
            <person name="Kubicek C.P."/>
            <person name="Chenthamara K."/>
            <person name="Atanasova L."/>
            <person name="Druzhinina I.S."/>
            <person name="Birnbaum S."/>
            <person name="Barribeau S.M."/>
            <person name="Teiling C."/>
            <person name="Suen G."/>
            <person name="Currie C."/>
            <person name="Gerardo N.M."/>
        </authorList>
    </citation>
    <scope>NUCLEOTIDE SEQUENCE [LARGE SCALE GENOMIC DNA]</scope>
</reference>
<sequence>MAPTTISLPAQRQRAPNATPYKKRVLIYFITGNPGLIGFYEVFLRSLRALIDEKPVNSETAYDIRGRNLFGFDDNEHGPFDDPESQPWDLEDQIQSVYEDVASQQWMSDDGQPRHYDYVYLMGHSLGAYISVEIMARHAREPVEPAAAHLHIPHAMLLFPTLTYLAKSPQGKKVTKLLRLLPSLPAQGQLLAKTMLTVFPPPALHFLLTRILGYSPQTARVTAQWLRSRDGVREAVYLGLSELQHIREETWDDDVWEVSKDDNQDNENLGAGAGGDKKPKVYIFFGKNDYWVANKWRDAFIENRRGGRTSIEVDTRDICHAFCLNEETSFLIAKKVRGWIDDTEKKRGNTSS</sequence>
<dbReference type="Proteomes" id="UP000053831">
    <property type="component" value="Unassembled WGS sequence"/>
</dbReference>
<evidence type="ECO:0000313" key="5">
    <source>
        <dbReference type="EMBL" id="KOS18127.1"/>
    </source>
</evidence>